<organism evidence="2 3">
    <name type="scientific">Acanthocheilonema viteae</name>
    <name type="common">Filarial nematode worm</name>
    <name type="synonym">Dipetalonema viteae</name>
    <dbReference type="NCBI Taxonomy" id="6277"/>
    <lineage>
        <taxon>Eukaryota</taxon>
        <taxon>Metazoa</taxon>
        <taxon>Ecdysozoa</taxon>
        <taxon>Nematoda</taxon>
        <taxon>Chromadorea</taxon>
        <taxon>Rhabditida</taxon>
        <taxon>Spirurina</taxon>
        <taxon>Spiruromorpha</taxon>
        <taxon>Filarioidea</taxon>
        <taxon>Onchocercidae</taxon>
        <taxon>Acanthocheilonema</taxon>
    </lineage>
</organism>
<proteinExistence type="predicted"/>
<dbReference type="Proteomes" id="UP000276991">
    <property type="component" value="Unassembled WGS sequence"/>
</dbReference>
<keyword evidence="1" id="KW-0472">Membrane</keyword>
<evidence type="ECO:0000256" key="1">
    <source>
        <dbReference type="SAM" id="Phobius"/>
    </source>
</evidence>
<keyword evidence="1" id="KW-1133">Transmembrane helix</keyword>
<sequence>AAQRDCLVMQLDCILRDNDPQSCKLLPTFVCSLFYFLWSAKKCNQLYTPLLTVKSLLIFIRILYIKIMNRDSKTGALAKLLKFSDILMLFLFVVENELPSHGTLMRAPLFSMDFFNASNDNVSRCTSTAAMRAQLPHSAVLLIRSLT</sequence>
<feature type="transmembrane region" description="Helical" evidence="1">
    <location>
        <begin position="46"/>
        <end position="64"/>
    </location>
</feature>
<evidence type="ECO:0000313" key="2">
    <source>
        <dbReference type="EMBL" id="VBB31049.1"/>
    </source>
</evidence>
<name>A0A498SH31_ACAVI</name>
<protein>
    <submittedName>
        <fullName evidence="2">Uncharacterized protein</fullName>
    </submittedName>
</protein>
<evidence type="ECO:0000313" key="3">
    <source>
        <dbReference type="Proteomes" id="UP000276991"/>
    </source>
</evidence>
<keyword evidence="1" id="KW-0812">Transmembrane</keyword>
<dbReference type="AlphaFoldDB" id="A0A498SH31"/>
<dbReference type="EMBL" id="UPTC01001086">
    <property type="protein sequence ID" value="VBB31049.1"/>
    <property type="molecule type" value="Genomic_DNA"/>
</dbReference>
<feature type="non-terminal residue" evidence="2">
    <location>
        <position position="1"/>
    </location>
</feature>
<accession>A0A498SH31</accession>
<keyword evidence="3" id="KW-1185">Reference proteome</keyword>
<reference evidence="2 3" key="1">
    <citation type="submission" date="2018-08" db="EMBL/GenBank/DDBJ databases">
        <authorList>
            <person name="Laetsch R D."/>
            <person name="Stevens L."/>
            <person name="Kumar S."/>
            <person name="Blaxter L. M."/>
        </authorList>
    </citation>
    <scope>NUCLEOTIDE SEQUENCE [LARGE SCALE GENOMIC DNA]</scope>
</reference>
<gene>
    <name evidence="2" type="ORF">NAV_LOCUS5840</name>
</gene>